<keyword evidence="3" id="KW-1185">Reference proteome</keyword>
<organism evidence="2 3">
    <name type="scientific">Scylla paramamosain</name>
    <name type="common">Mud crab</name>
    <dbReference type="NCBI Taxonomy" id="85552"/>
    <lineage>
        <taxon>Eukaryota</taxon>
        <taxon>Metazoa</taxon>
        <taxon>Ecdysozoa</taxon>
        <taxon>Arthropoda</taxon>
        <taxon>Crustacea</taxon>
        <taxon>Multicrustacea</taxon>
        <taxon>Malacostraca</taxon>
        <taxon>Eumalacostraca</taxon>
        <taxon>Eucarida</taxon>
        <taxon>Decapoda</taxon>
        <taxon>Pleocyemata</taxon>
        <taxon>Brachyura</taxon>
        <taxon>Eubrachyura</taxon>
        <taxon>Portunoidea</taxon>
        <taxon>Portunidae</taxon>
        <taxon>Portuninae</taxon>
        <taxon>Scylla</taxon>
    </lineage>
</organism>
<protein>
    <submittedName>
        <fullName evidence="2">Uncharacterized protein</fullName>
    </submittedName>
</protein>
<reference evidence="2 3" key="1">
    <citation type="submission" date="2023-03" db="EMBL/GenBank/DDBJ databases">
        <title>High-quality genome of Scylla paramamosain provides insights in environmental adaptation.</title>
        <authorList>
            <person name="Zhang L."/>
        </authorList>
    </citation>
    <scope>NUCLEOTIDE SEQUENCE [LARGE SCALE GENOMIC DNA]</scope>
    <source>
        <strain evidence="2">LZ_2023a</strain>
        <tissue evidence="2">Muscle</tissue>
    </source>
</reference>
<evidence type="ECO:0000256" key="1">
    <source>
        <dbReference type="SAM" id="SignalP"/>
    </source>
</evidence>
<sequence>MANTAQMLIALAFAVVAVLHQIDTDPAAWAASEQGSIYASREQLQRFITNPDSVEKWFNLVSLFKAADSRPLSVGKKYQAVYDLPLIGEYSVFLAVVEYKPNSLVVLESTSLLRPHFTIQLEDNGPNTTRLTFSMQYRRSSALFQWTLGPVLRFLTSQQLQRSLFMIRMMFPF</sequence>
<keyword evidence="1" id="KW-0732">Signal</keyword>
<name>A0AAW0U936_SCYPA</name>
<comment type="caution">
    <text evidence="2">The sequence shown here is derived from an EMBL/GenBank/DDBJ whole genome shotgun (WGS) entry which is preliminary data.</text>
</comment>
<dbReference type="SUPFAM" id="SSF55961">
    <property type="entry name" value="Bet v1-like"/>
    <property type="match status" value="1"/>
</dbReference>
<proteinExistence type="predicted"/>
<dbReference type="EMBL" id="JARAKH010000017">
    <property type="protein sequence ID" value="KAK8395873.1"/>
    <property type="molecule type" value="Genomic_DNA"/>
</dbReference>
<dbReference type="AlphaFoldDB" id="A0AAW0U936"/>
<dbReference type="InterPro" id="IPR023393">
    <property type="entry name" value="START-like_dom_sf"/>
</dbReference>
<dbReference type="Proteomes" id="UP001487740">
    <property type="component" value="Unassembled WGS sequence"/>
</dbReference>
<feature type="chain" id="PRO_5043968083" evidence="1">
    <location>
        <begin position="25"/>
        <end position="173"/>
    </location>
</feature>
<accession>A0AAW0U936</accession>
<evidence type="ECO:0000313" key="2">
    <source>
        <dbReference type="EMBL" id="KAK8395873.1"/>
    </source>
</evidence>
<dbReference type="Gene3D" id="3.30.530.20">
    <property type="match status" value="1"/>
</dbReference>
<dbReference type="CDD" id="cd07812">
    <property type="entry name" value="SRPBCC"/>
    <property type="match status" value="1"/>
</dbReference>
<gene>
    <name evidence="2" type="ORF">O3P69_005766</name>
</gene>
<evidence type="ECO:0000313" key="3">
    <source>
        <dbReference type="Proteomes" id="UP001487740"/>
    </source>
</evidence>
<feature type="signal peptide" evidence="1">
    <location>
        <begin position="1"/>
        <end position="24"/>
    </location>
</feature>